<reference evidence="2 3" key="1">
    <citation type="journal article" date="2015" name="Genome Biol. Evol.">
        <title>Comparative Genomics of a Bacterivorous Green Alga Reveals Evolutionary Causalities and Consequences of Phago-Mixotrophic Mode of Nutrition.</title>
        <authorList>
            <person name="Burns J.A."/>
            <person name="Paasch A."/>
            <person name="Narechania A."/>
            <person name="Kim E."/>
        </authorList>
    </citation>
    <scope>NUCLEOTIDE SEQUENCE [LARGE SCALE GENOMIC DNA]</scope>
    <source>
        <strain evidence="2 3">PLY_AMNH</strain>
    </source>
</reference>
<keyword evidence="1" id="KW-0472">Membrane</keyword>
<protein>
    <submittedName>
        <fullName evidence="2">Uncharacterized protein</fullName>
    </submittedName>
</protein>
<comment type="caution">
    <text evidence="2">The sequence shown here is derived from an EMBL/GenBank/DDBJ whole genome shotgun (WGS) entry which is preliminary data.</text>
</comment>
<dbReference type="AlphaFoldDB" id="A0AAE0KU59"/>
<organism evidence="2 3">
    <name type="scientific">Cymbomonas tetramitiformis</name>
    <dbReference type="NCBI Taxonomy" id="36881"/>
    <lineage>
        <taxon>Eukaryota</taxon>
        <taxon>Viridiplantae</taxon>
        <taxon>Chlorophyta</taxon>
        <taxon>Pyramimonadophyceae</taxon>
        <taxon>Pyramimonadales</taxon>
        <taxon>Pyramimonadaceae</taxon>
        <taxon>Cymbomonas</taxon>
    </lineage>
</organism>
<feature type="transmembrane region" description="Helical" evidence="1">
    <location>
        <begin position="113"/>
        <end position="136"/>
    </location>
</feature>
<keyword evidence="1" id="KW-0812">Transmembrane</keyword>
<evidence type="ECO:0000313" key="2">
    <source>
        <dbReference type="EMBL" id="KAK3260882.1"/>
    </source>
</evidence>
<name>A0AAE0KU59_9CHLO</name>
<keyword evidence="3" id="KW-1185">Reference proteome</keyword>
<dbReference type="Proteomes" id="UP001190700">
    <property type="component" value="Unassembled WGS sequence"/>
</dbReference>
<feature type="non-terminal residue" evidence="2">
    <location>
        <position position="1"/>
    </location>
</feature>
<evidence type="ECO:0000313" key="3">
    <source>
        <dbReference type="Proteomes" id="UP001190700"/>
    </source>
</evidence>
<keyword evidence="1" id="KW-1133">Transmembrane helix</keyword>
<evidence type="ECO:0000256" key="1">
    <source>
        <dbReference type="SAM" id="Phobius"/>
    </source>
</evidence>
<sequence>SPASTSDECNRLGSSTTVGTALSMAATPKSTTKRNQISPELWAPVRASVTTVLDLSRDFSHLLMCNTPLAKFVKRQPGIFGRIESGHRFPRYVELFDTFAVPKSFVVSFQRGFMVTLATLLLVAMGSVWVSIYIFWQESVQRYKDLAQDQNVLWNEVVVDVVGYHENISVVLLAVYQDTSLSVLNSSLSYASLFLNSSNISDAVLKEALMSLGTPDAAKGLEELTNSYLSANCSAYAQQTAAETCRVYATDQNTMDMCMEIVVGKRTEQCMLPILGSESTFRMLDYNRKLVDAALNNSYHVALSQSSTSIDEEKQYYDDANQSNDENMESSLWTSAGIALLTCAAVAQRNGGLAAVIRRTGGLAAVTRRTGGLAAVARRTGGLAAVTRRTGGLAVVTRRTGWLAAVARLTGWLAA</sequence>
<accession>A0AAE0KU59</accession>
<proteinExistence type="predicted"/>
<dbReference type="EMBL" id="LGRX02017350">
    <property type="protein sequence ID" value="KAK3260882.1"/>
    <property type="molecule type" value="Genomic_DNA"/>
</dbReference>
<gene>
    <name evidence="2" type="ORF">CYMTET_30184</name>
</gene>